<protein>
    <submittedName>
        <fullName evidence="4">Type II secretory pathway, component ExeA (Predicted ATPase)</fullName>
    </submittedName>
</protein>
<keyword evidence="2" id="KW-0812">Transmembrane</keyword>
<gene>
    <name evidence="4" type="ORF">SAMN02982985_03248</name>
</gene>
<dbReference type="PANTHER" id="PTHR35894:SF1">
    <property type="entry name" value="PHOSPHORIBULOKINASE _ URIDINE KINASE FAMILY"/>
    <property type="match status" value="1"/>
</dbReference>
<dbReference type="PANTHER" id="PTHR35894">
    <property type="entry name" value="GENERAL SECRETION PATHWAY PROTEIN A-RELATED"/>
    <property type="match status" value="1"/>
</dbReference>
<organism evidence="4 5">
    <name type="scientific">Rugamonas rubra</name>
    <dbReference type="NCBI Taxonomy" id="758825"/>
    <lineage>
        <taxon>Bacteria</taxon>
        <taxon>Pseudomonadati</taxon>
        <taxon>Pseudomonadota</taxon>
        <taxon>Betaproteobacteria</taxon>
        <taxon>Burkholderiales</taxon>
        <taxon>Oxalobacteraceae</taxon>
        <taxon>Telluria group</taxon>
        <taxon>Rugamonas</taxon>
    </lineage>
</organism>
<dbReference type="Proteomes" id="UP000199470">
    <property type="component" value="Unassembled WGS sequence"/>
</dbReference>
<evidence type="ECO:0000313" key="5">
    <source>
        <dbReference type="Proteomes" id="UP000199470"/>
    </source>
</evidence>
<dbReference type="Gene3D" id="3.40.50.300">
    <property type="entry name" value="P-loop containing nucleotide triphosphate hydrolases"/>
    <property type="match status" value="1"/>
</dbReference>
<accession>A0A1I4P3H3</accession>
<dbReference type="GO" id="GO:0042834">
    <property type="term" value="F:peptidoglycan binding"/>
    <property type="evidence" value="ECO:0007669"/>
    <property type="project" value="InterPro"/>
</dbReference>
<feature type="transmembrane region" description="Helical" evidence="2">
    <location>
        <begin position="273"/>
        <end position="297"/>
    </location>
</feature>
<feature type="compositionally biased region" description="Low complexity" evidence="1">
    <location>
        <begin position="314"/>
        <end position="329"/>
    </location>
</feature>
<evidence type="ECO:0000259" key="3">
    <source>
        <dbReference type="Pfam" id="PF13401"/>
    </source>
</evidence>
<dbReference type="InterPro" id="IPR052026">
    <property type="entry name" value="ExeA_AAA_ATPase_DNA-bind"/>
</dbReference>
<evidence type="ECO:0000256" key="2">
    <source>
        <dbReference type="SAM" id="Phobius"/>
    </source>
</evidence>
<feature type="region of interest" description="Disordered" evidence="1">
    <location>
        <begin position="303"/>
        <end position="329"/>
    </location>
</feature>
<feature type="domain" description="ORC1/DEAH AAA+ ATPase" evidence="3">
    <location>
        <begin position="42"/>
        <end position="168"/>
    </location>
</feature>
<dbReference type="SUPFAM" id="SSF52540">
    <property type="entry name" value="P-loop containing nucleoside triphosphate hydrolases"/>
    <property type="match status" value="1"/>
</dbReference>
<dbReference type="Pfam" id="PF13401">
    <property type="entry name" value="AAA_22"/>
    <property type="match status" value="1"/>
</dbReference>
<evidence type="ECO:0000256" key="1">
    <source>
        <dbReference type="SAM" id="MobiDB-lite"/>
    </source>
</evidence>
<keyword evidence="5" id="KW-1185">Reference proteome</keyword>
<dbReference type="EMBL" id="FOTW01000015">
    <property type="protein sequence ID" value="SFM22404.1"/>
    <property type="molecule type" value="Genomic_DNA"/>
</dbReference>
<name>A0A1I4P3H3_9BURK</name>
<dbReference type="OrthoDB" id="9783370at2"/>
<dbReference type="InterPro" id="IPR027417">
    <property type="entry name" value="P-loop_NTPase"/>
</dbReference>
<dbReference type="AlphaFoldDB" id="A0A1I4P3H3"/>
<keyword evidence="2" id="KW-0472">Membrane</keyword>
<dbReference type="GO" id="GO:0016887">
    <property type="term" value="F:ATP hydrolysis activity"/>
    <property type="evidence" value="ECO:0007669"/>
    <property type="project" value="InterPro"/>
</dbReference>
<dbReference type="STRING" id="758825.SAMN02982985_03248"/>
<dbReference type="RefSeq" id="WP_093388740.1">
    <property type="nucleotide sequence ID" value="NZ_FOTW01000015.1"/>
</dbReference>
<keyword evidence="2" id="KW-1133">Transmembrane helix</keyword>
<dbReference type="Gene3D" id="3.30.70.1070">
    <property type="entry name" value="Sporulation related repeat"/>
    <property type="match status" value="1"/>
</dbReference>
<evidence type="ECO:0000313" key="4">
    <source>
        <dbReference type="EMBL" id="SFM22404.1"/>
    </source>
</evidence>
<proteinExistence type="predicted"/>
<reference evidence="4 5" key="1">
    <citation type="submission" date="2016-10" db="EMBL/GenBank/DDBJ databases">
        <authorList>
            <person name="de Groot N.N."/>
        </authorList>
    </citation>
    <scope>NUCLEOTIDE SEQUENCE [LARGE SCALE GENOMIC DNA]</scope>
    <source>
        <strain evidence="4 5">ATCC 43154</strain>
    </source>
</reference>
<dbReference type="InterPro" id="IPR049945">
    <property type="entry name" value="AAA_22"/>
</dbReference>
<dbReference type="InterPro" id="IPR036680">
    <property type="entry name" value="SPOR-like_sf"/>
</dbReference>
<sequence length="471" mass="50836">MYQAHFGLTQSPFGITPNPSFFYSGNTRGEILQALLYVVGHGEGITKVTGEVGSGKTMLCRMLESQLPPHIEVIYLVNPSLSPLEALFAIASELGLKPDGKRGDEVLRELHADLIAKHGAGRQVVLLVEEAQAMPLATLEEIRLLTNLETAHHKLLQIVLFGQPELDASLNLPHMRQLKERITHSFEVPAMAPELVADFLDFRLRAAGYQGGPAFSPAAARLIARASQGIVRRINILADKALLAAFADDSATVEAAHAKKAIQESRFVVKNSIASPLTLALSLTIVLLLCAIAWLALRPPAPPQRWTGTPSTSPAGAAPGAPEHAPAAVPAAPAELLRQTLRDSQTWLRGEPAERLSLQIDSIPLSERAHLERFLLQMREAIGLTQIHAYPRRVDGVLHIAMAYGSYPSRTQAEAVQTLLAERWAYRPHILAIGAIRADVAAVCGAAGEKGPSRTLICPFETQTIAVASKL</sequence>